<organism evidence="1 2">
    <name type="scientific">Virgisporangium aurantiacum</name>
    <dbReference type="NCBI Taxonomy" id="175570"/>
    <lineage>
        <taxon>Bacteria</taxon>
        <taxon>Bacillati</taxon>
        <taxon>Actinomycetota</taxon>
        <taxon>Actinomycetes</taxon>
        <taxon>Micromonosporales</taxon>
        <taxon>Micromonosporaceae</taxon>
        <taxon>Virgisporangium</taxon>
    </lineage>
</organism>
<evidence type="ECO:0000313" key="1">
    <source>
        <dbReference type="EMBL" id="GIJ62375.1"/>
    </source>
</evidence>
<name>A0A8J3ZIX7_9ACTN</name>
<dbReference type="Proteomes" id="UP000612585">
    <property type="component" value="Unassembled WGS sequence"/>
</dbReference>
<comment type="caution">
    <text evidence="1">The sequence shown here is derived from an EMBL/GenBank/DDBJ whole genome shotgun (WGS) entry which is preliminary data.</text>
</comment>
<dbReference type="EMBL" id="BOPG01000077">
    <property type="protein sequence ID" value="GIJ62375.1"/>
    <property type="molecule type" value="Genomic_DNA"/>
</dbReference>
<keyword evidence="2" id="KW-1185">Reference proteome</keyword>
<evidence type="ECO:0000313" key="2">
    <source>
        <dbReference type="Proteomes" id="UP000612585"/>
    </source>
</evidence>
<sequence length="129" mass="14691">MAGVVRRLILRDRVRHRYLFWATFFPGDEVPVRPVIVEFDIAGHGNGFYSRSEGDRVGTLFRYDNEAPRIYAGSHLDLRTGVWRDSEAPVRNVWLGSDYGEPITIAQAEEIIVELGFRPDLLTAETVRG</sequence>
<protein>
    <submittedName>
        <fullName evidence="1">Uncharacterized protein</fullName>
    </submittedName>
</protein>
<reference evidence="1" key="1">
    <citation type="submission" date="2021-01" db="EMBL/GenBank/DDBJ databases">
        <title>Whole genome shotgun sequence of Virgisporangium aurantiacum NBRC 16421.</title>
        <authorList>
            <person name="Komaki H."/>
            <person name="Tamura T."/>
        </authorList>
    </citation>
    <scope>NUCLEOTIDE SEQUENCE</scope>
    <source>
        <strain evidence="1">NBRC 16421</strain>
    </source>
</reference>
<proteinExistence type="predicted"/>
<dbReference type="AlphaFoldDB" id="A0A8J3ZIX7"/>
<gene>
    <name evidence="1" type="ORF">Vau01_098910</name>
</gene>
<accession>A0A8J3ZIX7</accession>